<feature type="transmembrane region" description="Helical" evidence="8">
    <location>
        <begin position="535"/>
        <end position="558"/>
    </location>
</feature>
<dbReference type="InterPro" id="IPR006037">
    <property type="entry name" value="RCK_C"/>
</dbReference>
<dbReference type="EMBL" id="JAATJS010000004">
    <property type="protein sequence ID" value="NIX77770.1"/>
    <property type="molecule type" value="Genomic_DNA"/>
</dbReference>
<dbReference type="InterPro" id="IPR022457">
    <property type="entry name" value="Asp_Ala_antiprt"/>
</dbReference>
<evidence type="ECO:0000256" key="3">
    <source>
        <dbReference type="ARBA" id="ARBA00022448"/>
    </source>
</evidence>
<feature type="domain" description="RCK C-terminal" evidence="9">
    <location>
        <begin position="289"/>
        <end position="374"/>
    </location>
</feature>
<evidence type="ECO:0000256" key="4">
    <source>
        <dbReference type="ARBA" id="ARBA00022475"/>
    </source>
</evidence>
<evidence type="ECO:0000256" key="7">
    <source>
        <dbReference type="ARBA" id="ARBA00023136"/>
    </source>
</evidence>
<dbReference type="InterPro" id="IPR050144">
    <property type="entry name" value="AAE_transporter"/>
</dbReference>
<comment type="similarity">
    <text evidence="2">Belongs to the AAE transporter (TC 2.A.81) family.</text>
</comment>
<dbReference type="PANTHER" id="PTHR30445:SF9">
    <property type="match status" value="1"/>
</dbReference>
<dbReference type="Pfam" id="PF06826">
    <property type="entry name" value="Asp-Al_Ex"/>
    <property type="match status" value="2"/>
</dbReference>
<keyword evidence="7 8" id="KW-0472">Membrane</keyword>
<keyword evidence="5 8" id="KW-0812">Transmembrane</keyword>
<proteinExistence type="inferred from homology"/>
<feature type="transmembrane region" description="Helical" evidence="8">
    <location>
        <begin position="441"/>
        <end position="462"/>
    </location>
</feature>
<evidence type="ECO:0000256" key="6">
    <source>
        <dbReference type="ARBA" id="ARBA00022989"/>
    </source>
</evidence>
<comment type="subcellular location">
    <subcellularLocation>
        <location evidence="1">Cell membrane</location>
        <topology evidence="1">Multi-pass membrane protein</topology>
    </subcellularLocation>
</comment>
<feature type="transmembrane region" description="Helical" evidence="8">
    <location>
        <begin position="153"/>
        <end position="177"/>
    </location>
</feature>
<name>A0ABX0VD51_9HYPH</name>
<feature type="transmembrane region" description="Helical" evidence="8">
    <location>
        <begin position="409"/>
        <end position="429"/>
    </location>
</feature>
<dbReference type="Pfam" id="PF02080">
    <property type="entry name" value="TrkA_C"/>
    <property type="match status" value="1"/>
</dbReference>
<evidence type="ECO:0000259" key="9">
    <source>
        <dbReference type="PROSITE" id="PS51202"/>
    </source>
</evidence>
<organism evidence="10 11">
    <name type="scientific">Microvirga terricola</name>
    <dbReference type="NCBI Taxonomy" id="2719797"/>
    <lineage>
        <taxon>Bacteria</taxon>
        <taxon>Pseudomonadati</taxon>
        <taxon>Pseudomonadota</taxon>
        <taxon>Alphaproteobacteria</taxon>
        <taxon>Hyphomicrobiales</taxon>
        <taxon>Methylobacteriaceae</taxon>
        <taxon>Microvirga</taxon>
    </lineage>
</organism>
<evidence type="ECO:0000256" key="1">
    <source>
        <dbReference type="ARBA" id="ARBA00004651"/>
    </source>
</evidence>
<feature type="transmembrane region" description="Helical" evidence="8">
    <location>
        <begin position="384"/>
        <end position="403"/>
    </location>
</feature>
<feature type="transmembrane region" description="Helical" evidence="8">
    <location>
        <begin position="474"/>
        <end position="498"/>
    </location>
</feature>
<sequence length="559" mass="58754">MQAASEILRQHPELAIFLALSVGYALGKIRIGTFTLGSVTGVLLAGVAIGQFDVKVSSDLQTVFFLLFLFTIGYRVGPQFFSGLTKTGLPQIALTTLLCVTGLILAIAVSKIFGFDAGTAGGLVAGALTESATVGIASDAIRRLGLPDAQSQILLANVATAFAVSYLIGVICVTWFLSSVAPRIMRVDIVAACRELEASMGTKRAEEPGVVSAHRAFELRAFRLPHIAHGKTAADLESLFDRRVFVERVRRKGVMMPGARTMLLENGDVIALGGPRQTLMEAHRLIGAEEVEDTELLDIPATSVDVVLTSGKFAGKTLEDLGHDEAARGLFLRRITRGGNELPYTPRTILQRGDIVTLVGLKNHIDQVASAIGYVDRPTNATDMVVVGASIFLGGLIGLPSLHWHGLEIGLGVSIGALIGGLVCGWLRATHRFFAAIPEAALWLFDSLGLTAFIAVVGISAGPRFFAGLSEAGIGIVIGAILIVILPHLVTVLVGYYVMKMHPGILLGVCAGAGTSGPALAAVQEKADSKVPTLGYGLSYAVGNILLALWGTIIVAAVH</sequence>
<feature type="transmembrane region" description="Helical" evidence="8">
    <location>
        <begin position="89"/>
        <end position="109"/>
    </location>
</feature>
<dbReference type="NCBIfam" id="TIGR03802">
    <property type="entry name" value="Asp_Ala_antiprt"/>
    <property type="match status" value="1"/>
</dbReference>
<dbReference type="RefSeq" id="WP_167673655.1">
    <property type="nucleotide sequence ID" value="NZ_JAATJS010000004.1"/>
</dbReference>
<keyword evidence="6 8" id="KW-1133">Transmembrane helix</keyword>
<keyword evidence="3" id="KW-0813">Transport</keyword>
<dbReference type="Proteomes" id="UP000707352">
    <property type="component" value="Unassembled WGS sequence"/>
</dbReference>
<evidence type="ECO:0000256" key="5">
    <source>
        <dbReference type="ARBA" id="ARBA00022692"/>
    </source>
</evidence>
<feature type="transmembrane region" description="Helical" evidence="8">
    <location>
        <begin position="60"/>
        <end position="77"/>
    </location>
</feature>
<dbReference type="PANTHER" id="PTHR30445">
    <property type="entry name" value="K(+)_H(+) ANTIPORTER SUBUNIT KHTT"/>
    <property type="match status" value="1"/>
</dbReference>
<feature type="transmembrane region" description="Helical" evidence="8">
    <location>
        <begin position="505"/>
        <end position="523"/>
    </location>
</feature>
<dbReference type="InterPro" id="IPR006512">
    <property type="entry name" value="YidE_YbjL"/>
</dbReference>
<dbReference type="NCBIfam" id="TIGR01625">
    <property type="entry name" value="YidE_YbjL_dupl"/>
    <property type="match status" value="1"/>
</dbReference>
<dbReference type="PROSITE" id="PS51202">
    <property type="entry name" value="RCK_C"/>
    <property type="match status" value="1"/>
</dbReference>
<protein>
    <submittedName>
        <fullName evidence="10">Aspartate-alanine antiporter</fullName>
    </submittedName>
</protein>
<reference evidence="10 11" key="1">
    <citation type="submission" date="2020-03" db="EMBL/GenBank/DDBJ databases">
        <title>The genome sequence of Microvirga sp. c23x22.</title>
        <authorList>
            <person name="Zhang X."/>
        </authorList>
    </citation>
    <scope>NUCLEOTIDE SEQUENCE [LARGE SCALE GENOMIC DNA]</scope>
    <source>
        <strain evidence="11">c23x22</strain>
    </source>
</reference>
<evidence type="ECO:0000313" key="11">
    <source>
        <dbReference type="Proteomes" id="UP000707352"/>
    </source>
</evidence>
<feature type="transmembrane region" description="Helical" evidence="8">
    <location>
        <begin position="34"/>
        <end position="54"/>
    </location>
</feature>
<keyword evidence="11" id="KW-1185">Reference proteome</keyword>
<dbReference type="SUPFAM" id="SSF116726">
    <property type="entry name" value="TrkA C-terminal domain-like"/>
    <property type="match status" value="2"/>
</dbReference>
<comment type="caution">
    <text evidence="10">The sequence shown here is derived from an EMBL/GenBank/DDBJ whole genome shotgun (WGS) entry which is preliminary data.</text>
</comment>
<evidence type="ECO:0000313" key="10">
    <source>
        <dbReference type="EMBL" id="NIX77770.1"/>
    </source>
</evidence>
<evidence type="ECO:0000256" key="8">
    <source>
        <dbReference type="SAM" id="Phobius"/>
    </source>
</evidence>
<accession>A0ABX0VD51</accession>
<keyword evidence="4" id="KW-1003">Cell membrane</keyword>
<dbReference type="Gene3D" id="3.30.70.1450">
    <property type="entry name" value="Regulator of K+ conductance, C-terminal domain"/>
    <property type="match status" value="1"/>
</dbReference>
<evidence type="ECO:0000256" key="2">
    <source>
        <dbReference type="ARBA" id="ARBA00009854"/>
    </source>
</evidence>
<gene>
    <name evidence="10" type="primary">aspT</name>
    <name evidence="10" type="ORF">HB375_14300</name>
</gene>
<dbReference type="InterPro" id="IPR036721">
    <property type="entry name" value="RCK_C_sf"/>
</dbReference>